<sequence length="541" mass="59049">MKRVFSAASAVLVTLTAALWSQAQAQSTFTVVRATQWGAQNFNPFTPNDQHLQPTNSAIYESLYYVNILNGKMTPVLGTSYKWSNSNKTLTVTTRSGVKWHDGKAFSARDAAFTYNYLKQYPALDVAGLWKNGLSSVKASGANTLVFAFSRANTPILPDLLQVMMVPEHVWSKVTAPLTETNAKPVGTGPFLFDQYSQQALRLVKNPNYWIKGQPYVDALVWLATNSNDAAQLKLLKGEADYGYIGLTDPLGFSKKPNMGIYWPVDNYNYLYFNTAKKPLDDPALRRGMSQAINTAQVALKGYAGIAKAAHTSGIIPGQQGEWLAKGTASLKYDTAAADRALTAAGYKKDSKGNRLGKDGKPLPTFKILVGAGWTDFITMAQVISGDLKKVGINTQIDQQAWSSYAGGLQTGTYDLGISWGWGSGPTPYYMYDKTLSPEYSAAVGKTAASNLSRYTNPTVTKALQTYSSTSDVATQKKAIATITKVVMQDMPYLALTDRSEFSNYNTSRFTGFPSAQNPYNHGTADDTIGARLMYLNVKPK</sequence>
<dbReference type="STRING" id="856736.SAMN04488058_1224"/>
<dbReference type="CDD" id="cd08509">
    <property type="entry name" value="PBP2_TmCBP_oligosaccharides_like"/>
    <property type="match status" value="1"/>
</dbReference>
<protein>
    <submittedName>
        <fullName evidence="3">Peptide/nickel transport system substrate-binding protein</fullName>
    </submittedName>
</protein>
<dbReference type="SUPFAM" id="SSF53850">
    <property type="entry name" value="Periplasmic binding protein-like II"/>
    <property type="match status" value="1"/>
</dbReference>
<dbReference type="PANTHER" id="PTHR30290">
    <property type="entry name" value="PERIPLASMIC BINDING COMPONENT OF ABC TRANSPORTER"/>
    <property type="match status" value="1"/>
</dbReference>
<dbReference type="PANTHER" id="PTHR30290:SF82">
    <property type="entry name" value="ABC-TYPE DIPEPTIDE_OLIGOPEPTIDE TRANSPORT SYSTEM, PERIPLASMIC COMPONENT"/>
    <property type="match status" value="1"/>
</dbReference>
<dbReference type="Pfam" id="PF00496">
    <property type="entry name" value="SBP_bac_5"/>
    <property type="match status" value="1"/>
</dbReference>
<dbReference type="EMBL" id="FNZA01000022">
    <property type="protein sequence ID" value="SEJ83720.1"/>
    <property type="molecule type" value="Genomic_DNA"/>
</dbReference>
<dbReference type="Gene3D" id="3.10.105.10">
    <property type="entry name" value="Dipeptide-binding Protein, Domain 3"/>
    <property type="match status" value="1"/>
</dbReference>
<dbReference type="Proteomes" id="UP000199223">
    <property type="component" value="Unassembled WGS sequence"/>
</dbReference>
<accession>A0A1H7CAT3</accession>
<dbReference type="RefSeq" id="WP_092265557.1">
    <property type="nucleotide sequence ID" value="NZ_FNZA01000022.1"/>
</dbReference>
<organism evidence="3 4">
    <name type="scientific">Deinococcus reticulitermitis</name>
    <dbReference type="NCBI Taxonomy" id="856736"/>
    <lineage>
        <taxon>Bacteria</taxon>
        <taxon>Thermotogati</taxon>
        <taxon>Deinococcota</taxon>
        <taxon>Deinococci</taxon>
        <taxon>Deinococcales</taxon>
        <taxon>Deinococcaceae</taxon>
        <taxon>Deinococcus</taxon>
    </lineage>
</organism>
<dbReference type="OrthoDB" id="48318at2"/>
<proteinExistence type="predicted"/>
<dbReference type="AlphaFoldDB" id="A0A1H7CAT3"/>
<dbReference type="GO" id="GO:1904680">
    <property type="term" value="F:peptide transmembrane transporter activity"/>
    <property type="evidence" value="ECO:0007669"/>
    <property type="project" value="TreeGrafter"/>
</dbReference>
<evidence type="ECO:0000259" key="2">
    <source>
        <dbReference type="Pfam" id="PF00496"/>
    </source>
</evidence>
<feature type="domain" description="Solute-binding protein family 5" evidence="2">
    <location>
        <begin position="73"/>
        <end position="438"/>
    </location>
</feature>
<dbReference type="GO" id="GO:0015833">
    <property type="term" value="P:peptide transport"/>
    <property type="evidence" value="ECO:0007669"/>
    <property type="project" value="TreeGrafter"/>
</dbReference>
<dbReference type="InterPro" id="IPR000914">
    <property type="entry name" value="SBP_5_dom"/>
</dbReference>
<evidence type="ECO:0000313" key="4">
    <source>
        <dbReference type="Proteomes" id="UP000199223"/>
    </source>
</evidence>
<dbReference type="GO" id="GO:0042597">
    <property type="term" value="C:periplasmic space"/>
    <property type="evidence" value="ECO:0007669"/>
    <property type="project" value="UniProtKB-ARBA"/>
</dbReference>
<dbReference type="InterPro" id="IPR030678">
    <property type="entry name" value="Peptide/Ni-bd"/>
</dbReference>
<keyword evidence="4" id="KW-1185">Reference proteome</keyword>
<feature type="signal peptide" evidence="1">
    <location>
        <begin position="1"/>
        <end position="25"/>
    </location>
</feature>
<keyword evidence="1" id="KW-0732">Signal</keyword>
<dbReference type="Gene3D" id="3.90.76.10">
    <property type="entry name" value="Dipeptide-binding Protein, Domain 1"/>
    <property type="match status" value="1"/>
</dbReference>
<reference evidence="4" key="1">
    <citation type="submission" date="2016-10" db="EMBL/GenBank/DDBJ databases">
        <authorList>
            <person name="Varghese N."/>
            <person name="Submissions S."/>
        </authorList>
    </citation>
    <scope>NUCLEOTIDE SEQUENCE [LARGE SCALE GENOMIC DNA]</scope>
    <source>
        <strain evidence="4">CGMCC 1.10218</strain>
    </source>
</reference>
<dbReference type="PIRSF" id="PIRSF002741">
    <property type="entry name" value="MppA"/>
    <property type="match status" value="1"/>
</dbReference>
<dbReference type="Gene3D" id="3.40.190.10">
    <property type="entry name" value="Periplasmic binding protein-like II"/>
    <property type="match status" value="1"/>
</dbReference>
<dbReference type="InterPro" id="IPR039424">
    <property type="entry name" value="SBP_5"/>
</dbReference>
<name>A0A1H7CAT3_9DEIO</name>
<feature type="chain" id="PRO_5011479872" evidence="1">
    <location>
        <begin position="26"/>
        <end position="541"/>
    </location>
</feature>
<gene>
    <name evidence="3" type="ORF">SAMN04488058_1224</name>
</gene>
<evidence type="ECO:0000256" key="1">
    <source>
        <dbReference type="SAM" id="SignalP"/>
    </source>
</evidence>
<dbReference type="GO" id="GO:0043190">
    <property type="term" value="C:ATP-binding cassette (ABC) transporter complex"/>
    <property type="evidence" value="ECO:0007669"/>
    <property type="project" value="InterPro"/>
</dbReference>
<evidence type="ECO:0000313" key="3">
    <source>
        <dbReference type="EMBL" id="SEJ83720.1"/>
    </source>
</evidence>